<dbReference type="EMBL" id="GBXM01097082">
    <property type="protein sequence ID" value="JAH11495.1"/>
    <property type="molecule type" value="Transcribed_RNA"/>
</dbReference>
<accession>A0A0E9Q578</accession>
<reference evidence="1" key="1">
    <citation type="submission" date="2014-11" db="EMBL/GenBank/DDBJ databases">
        <authorList>
            <person name="Amaro Gonzalez C."/>
        </authorList>
    </citation>
    <scope>NUCLEOTIDE SEQUENCE</scope>
</reference>
<protein>
    <submittedName>
        <fullName evidence="1">Uncharacterized protein</fullName>
    </submittedName>
</protein>
<name>A0A0E9Q578_ANGAN</name>
<organism evidence="1">
    <name type="scientific">Anguilla anguilla</name>
    <name type="common">European freshwater eel</name>
    <name type="synonym">Muraena anguilla</name>
    <dbReference type="NCBI Taxonomy" id="7936"/>
    <lineage>
        <taxon>Eukaryota</taxon>
        <taxon>Metazoa</taxon>
        <taxon>Chordata</taxon>
        <taxon>Craniata</taxon>
        <taxon>Vertebrata</taxon>
        <taxon>Euteleostomi</taxon>
        <taxon>Actinopterygii</taxon>
        <taxon>Neopterygii</taxon>
        <taxon>Teleostei</taxon>
        <taxon>Anguilliformes</taxon>
        <taxon>Anguillidae</taxon>
        <taxon>Anguilla</taxon>
    </lineage>
</organism>
<sequence length="23" mass="2434">MVPFDSTSVILSGCDSVADIYTI</sequence>
<dbReference type="AlphaFoldDB" id="A0A0E9Q578"/>
<reference evidence="1" key="2">
    <citation type="journal article" date="2015" name="Fish Shellfish Immunol.">
        <title>Early steps in the European eel (Anguilla anguilla)-Vibrio vulnificus interaction in the gills: Role of the RtxA13 toxin.</title>
        <authorList>
            <person name="Callol A."/>
            <person name="Pajuelo D."/>
            <person name="Ebbesson L."/>
            <person name="Teles M."/>
            <person name="MacKenzie S."/>
            <person name="Amaro C."/>
        </authorList>
    </citation>
    <scope>NUCLEOTIDE SEQUENCE</scope>
</reference>
<proteinExistence type="predicted"/>
<evidence type="ECO:0000313" key="1">
    <source>
        <dbReference type="EMBL" id="JAH11495.1"/>
    </source>
</evidence>